<proteinExistence type="predicted"/>
<dbReference type="Proteomes" id="UP001501627">
    <property type="component" value="Unassembled WGS sequence"/>
</dbReference>
<evidence type="ECO:0000313" key="1">
    <source>
        <dbReference type="EMBL" id="GAA3981518.1"/>
    </source>
</evidence>
<reference evidence="2" key="1">
    <citation type="journal article" date="2019" name="Int. J. Syst. Evol. Microbiol.">
        <title>The Global Catalogue of Microorganisms (GCM) 10K type strain sequencing project: providing services to taxonomists for standard genome sequencing and annotation.</title>
        <authorList>
            <consortium name="The Broad Institute Genomics Platform"/>
            <consortium name="The Broad Institute Genome Sequencing Center for Infectious Disease"/>
            <person name="Wu L."/>
            <person name="Ma J."/>
        </authorList>
    </citation>
    <scope>NUCLEOTIDE SEQUENCE [LARGE SCALE GENOMIC DNA]</scope>
    <source>
        <strain evidence="2">JCM 17561</strain>
    </source>
</reference>
<sequence length="121" mass="13505">MRQRLSQDNGAAMQDDSQIHIPPSFIALYTRASGRLGIAREALLQRYELCEDLACQLVEQAQQLYQTHTPSEERVLRQIHAGLASAESGLDASEARWVMLRLAELLQWRSPDLGGDGDGQD</sequence>
<keyword evidence="2" id="KW-1185">Reference proteome</keyword>
<dbReference type="EMBL" id="BAABBP010000001">
    <property type="protein sequence ID" value="GAA3981518.1"/>
    <property type="molecule type" value="Genomic_DNA"/>
</dbReference>
<accession>A0ABP7QF57</accession>
<gene>
    <name evidence="1" type="ORF">GCM10022279_01420</name>
</gene>
<evidence type="ECO:0000313" key="2">
    <source>
        <dbReference type="Proteomes" id="UP001501627"/>
    </source>
</evidence>
<name>A0ABP7QF57_9BURK</name>
<evidence type="ECO:0008006" key="3">
    <source>
        <dbReference type="Google" id="ProtNLM"/>
    </source>
</evidence>
<protein>
    <recommendedName>
        <fullName evidence="3">ATPase with chaperone activity</fullName>
    </recommendedName>
</protein>
<comment type="caution">
    <text evidence="1">The sequence shown here is derived from an EMBL/GenBank/DDBJ whole genome shotgun (WGS) entry which is preliminary data.</text>
</comment>
<organism evidence="1 2">
    <name type="scientific">Comamonas faecalis</name>
    <dbReference type="NCBI Taxonomy" id="1387849"/>
    <lineage>
        <taxon>Bacteria</taxon>
        <taxon>Pseudomonadati</taxon>
        <taxon>Pseudomonadota</taxon>
        <taxon>Betaproteobacteria</taxon>
        <taxon>Burkholderiales</taxon>
        <taxon>Comamonadaceae</taxon>
        <taxon>Comamonas</taxon>
    </lineage>
</organism>